<dbReference type="InterPro" id="IPR003488">
    <property type="entry name" value="DprA"/>
</dbReference>
<dbReference type="NCBIfam" id="TIGR00732">
    <property type="entry name" value="dprA"/>
    <property type="match status" value="1"/>
</dbReference>
<dbReference type="Pfam" id="PF02481">
    <property type="entry name" value="DNA_processg_A"/>
    <property type="match status" value="1"/>
</dbReference>
<proteinExistence type="inferred from homology"/>
<evidence type="ECO:0000259" key="3">
    <source>
        <dbReference type="Pfam" id="PF17782"/>
    </source>
</evidence>
<dbReference type="InterPro" id="IPR057666">
    <property type="entry name" value="DrpA_SLOG"/>
</dbReference>
<gene>
    <name evidence="4" type="primary">dprA</name>
    <name evidence="4" type="ORF">DSCW_01530</name>
</gene>
<dbReference type="InterPro" id="IPR036388">
    <property type="entry name" value="WH-like_DNA-bd_sf"/>
</dbReference>
<evidence type="ECO:0000313" key="4">
    <source>
        <dbReference type="EMBL" id="BBO72736.1"/>
    </source>
</evidence>
<dbReference type="Pfam" id="PF14520">
    <property type="entry name" value="HHH_5"/>
    <property type="match status" value="1"/>
</dbReference>
<evidence type="ECO:0000313" key="5">
    <source>
        <dbReference type="Proteomes" id="UP000427769"/>
    </source>
</evidence>
<dbReference type="PANTHER" id="PTHR43022">
    <property type="entry name" value="PROTEIN SMF"/>
    <property type="match status" value="1"/>
</dbReference>
<dbReference type="InterPro" id="IPR010994">
    <property type="entry name" value="RuvA_2-like"/>
</dbReference>
<protein>
    <submittedName>
        <fullName evidence="4">DNA polymerase</fullName>
    </submittedName>
</protein>
<dbReference type="OrthoDB" id="9785707at2"/>
<dbReference type="SUPFAM" id="SSF102405">
    <property type="entry name" value="MCP/YpsA-like"/>
    <property type="match status" value="1"/>
</dbReference>
<dbReference type="RefSeq" id="WP_155301913.1">
    <property type="nucleotide sequence ID" value="NZ_AP021875.1"/>
</dbReference>
<feature type="domain" description="DprA winged helix" evidence="3">
    <location>
        <begin position="304"/>
        <end position="358"/>
    </location>
</feature>
<dbReference type="EMBL" id="AP021875">
    <property type="protein sequence ID" value="BBO72736.1"/>
    <property type="molecule type" value="Genomic_DNA"/>
</dbReference>
<dbReference type="AlphaFoldDB" id="A0A5K7YTR3"/>
<organism evidence="4 5">
    <name type="scientific">Desulfosarcina widdelii</name>
    <dbReference type="NCBI Taxonomy" id="947919"/>
    <lineage>
        <taxon>Bacteria</taxon>
        <taxon>Pseudomonadati</taxon>
        <taxon>Thermodesulfobacteriota</taxon>
        <taxon>Desulfobacteria</taxon>
        <taxon>Desulfobacterales</taxon>
        <taxon>Desulfosarcinaceae</taxon>
        <taxon>Desulfosarcina</taxon>
    </lineage>
</organism>
<name>A0A5K7YTR3_9BACT</name>
<reference evidence="4 5" key="1">
    <citation type="submission" date="2019-11" db="EMBL/GenBank/DDBJ databases">
        <title>Comparative genomics of hydrocarbon-degrading Desulfosarcina strains.</title>
        <authorList>
            <person name="Watanabe M."/>
            <person name="Kojima H."/>
            <person name="Fukui M."/>
        </authorList>
    </citation>
    <scope>NUCLEOTIDE SEQUENCE [LARGE SCALE GENOMIC DNA]</scope>
    <source>
        <strain evidence="4 5">PP31</strain>
    </source>
</reference>
<comment type="similarity">
    <text evidence="1">Belongs to the DprA/Smf family.</text>
</comment>
<feature type="domain" description="Smf/DprA SLOG" evidence="2">
    <location>
        <begin position="79"/>
        <end position="286"/>
    </location>
</feature>
<dbReference type="Pfam" id="PF17782">
    <property type="entry name" value="WHD_DprA"/>
    <property type="match status" value="1"/>
</dbReference>
<dbReference type="Gene3D" id="1.10.10.10">
    <property type="entry name" value="Winged helix-like DNA-binding domain superfamily/Winged helix DNA-binding domain"/>
    <property type="match status" value="1"/>
</dbReference>
<dbReference type="SUPFAM" id="SSF47781">
    <property type="entry name" value="RuvA domain 2-like"/>
    <property type="match status" value="1"/>
</dbReference>
<accession>A0A5K7YTR3</accession>
<evidence type="ECO:0000256" key="1">
    <source>
        <dbReference type="ARBA" id="ARBA00006525"/>
    </source>
</evidence>
<sequence>MDALRPWFALKGVPGVGNLIFRRLVEQFGSPDAVLAAGETELMAVQGVNARLAAAIRHCRPSDGIDRELEALQHKGYGLVTLTDRRYPALLRRIPDPPPVLYIYGELPDSHLNIAVVGSRNATGYGIATTRRLCLDLAAHQVTIVSGMARGVDTAAHSGAIAGGGTTVAVLGTGLDRIYPRENRCLFHQIAENGAVITELSLDSGPDAHHFPARNRIISGMCHGTVVVEATGRSGSLITARLAAEQNREVFAVPGNVHSFKSVGTHSLIKQGAKLVAHAGDVLEEFAHMQAPDRQPVPSVQSKIPALTNEEAKVMEVLEADPIHIDSLARQLAMASGRLSGLLLQLELKQVAVQHPGKQFSLAPGIDPKPLK</sequence>
<evidence type="ECO:0000259" key="2">
    <source>
        <dbReference type="Pfam" id="PF02481"/>
    </source>
</evidence>
<dbReference type="GO" id="GO:0009294">
    <property type="term" value="P:DNA-mediated transformation"/>
    <property type="evidence" value="ECO:0007669"/>
    <property type="project" value="InterPro"/>
</dbReference>
<dbReference type="PANTHER" id="PTHR43022:SF1">
    <property type="entry name" value="PROTEIN SMF"/>
    <property type="match status" value="1"/>
</dbReference>
<dbReference type="KEGG" id="dwd:DSCW_01530"/>
<dbReference type="Gene3D" id="3.40.50.450">
    <property type="match status" value="1"/>
</dbReference>
<dbReference type="InterPro" id="IPR041614">
    <property type="entry name" value="DprA_WH"/>
</dbReference>
<keyword evidence="5" id="KW-1185">Reference proteome</keyword>
<dbReference type="Proteomes" id="UP000427769">
    <property type="component" value="Chromosome"/>
</dbReference>